<reference evidence="2" key="1">
    <citation type="submission" date="2021-09" db="EMBL/GenBank/DDBJ databases">
        <authorList>
            <consortium name="AG Swart"/>
            <person name="Singh M."/>
            <person name="Singh A."/>
            <person name="Seah K."/>
            <person name="Emmerich C."/>
        </authorList>
    </citation>
    <scope>NUCLEOTIDE SEQUENCE</scope>
    <source>
        <strain evidence="2">ATCC30299</strain>
    </source>
</reference>
<dbReference type="InterPro" id="IPR042098">
    <property type="entry name" value="TauD-like_sf"/>
</dbReference>
<accession>A0AAU9J2R3</accession>
<proteinExistence type="predicted"/>
<dbReference type="Proteomes" id="UP001162131">
    <property type="component" value="Unassembled WGS sequence"/>
</dbReference>
<evidence type="ECO:0000256" key="1">
    <source>
        <dbReference type="ARBA" id="ARBA00023002"/>
    </source>
</evidence>
<dbReference type="Gene3D" id="3.60.130.10">
    <property type="entry name" value="Clavaminate synthase-like"/>
    <property type="match status" value="1"/>
</dbReference>
<protein>
    <recommendedName>
        <fullName evidence="4">TauD/TfdA-like domain-containing protein</fullName>
    </recommendedName>
</protein>
<dbReference type="EMBL" id="CAJZBQ010000015">
    <property type="protein sequence ID" value="CAG9316031.1"/>
    <property type="molecule type" value="Genomic_DNA"/>
</dbReference>
<evidence type="ECO:0008006" key="4">
    <source>
        <dbReference type="Google" id="ProtNLM"/>
    </source>
</evidence>
<name>A0AAU9J2R3_9CILI</name>
<dbReference type="AlphaFoldDB" id="A0AAU9J2R3"/>
<sequence>MWKALIRKYHIIDIIVEPSGIKCVWEFGKPTLFTYDWLRRSSTLHKKNIFWPNFRVDGILFDREKQIIKIIWEDAAAFDFPSKYLYHLSHGKSFFPPLERLPFQGVSHFDEQFLKKGSGSTFDKQKIDTILVEIQRKGGAIIQFEGPKIEEKQVEEVAKELFVQVYSGCFVRDEFFHNEGCFMEQVPSVLAITQANTGVGVIDGVRVHSQLKGSETYEYLKNTKVPYRLKTDNFMFYGEHPHLGENGEINYSRESREVMLCGNEYFAHIDRLEQAMDMSRFWIPLDMTQLLLLDNKRMLHQGGGCIFGVPSYVYSARLNNARFKEVKQDEYLKDRDEKIILN</sequence>
<evidence type="ECO:0000313" key="3">
    <source>
        <dbReference type="Proteomes" id="UP001162131"/>
    </source>
</evidence>
<keyword evidence="1" id="KW-0560">Oxidoreductase</keyword>
<evidence type="ECO:0000313" key="2">
    <source>
        <dbReference type="EMBL" id="CAG9316031.1"/>
    </source>
</evidence>
<gene>
    <name evidence="2" type="ORF">BSTOLATCC_MIC15475</name>
</gene>
<dbReference type="SUPFAM" id="SSF51197">
    <property type="entry name" value="Clavaminate synthase-like"/>
    <property type="match status" value="1"/>
</dbReference>
<comment type="caution">
    <text evidence="2">The sequence shown here is derived from an EMBL/GenBank/DDBJ whole genome shotgun (WGS) entry which is preliminary data.</text>
</comment>
<dbReference type="GO" id="GO:0016491">
    <property type="term" value="F:oxidoreductase activity"/>
    <property type="evidence" value="ECO:0007669"/>
    <property type="project" value="UniProtKB-KW"/>
</dbReference>
<organism evidence="2 3">
    <name type="scientific">Blepharisma stoltei</name>
    <dbReference type="NCBI Taxonomy" id="1481888"/>
    <lineage>
        <taxon>Eukaryota</taxon>
        <taxon>Sar</taxon>
        <taxon>Alveolata</taxon>
        <taxon>Ciliophora</taxon>
        <taxon>Postciliodesmatophora</taxon>
        <taxon>Heterotrichea</taxon>
        <taxon>Heterotrichida</taxon>
        <taxon>Blepharismidae</taxon>
        <taxon>Blepharisma</taxon>
    </lineage>
</organism>
<keyword evidence="3" id="KW-1185">Reference proteome</keyword>